<dbReference type="Gene3D" id="1.10.600.10">
    <property type="entry name" value="Farnesyl Diphosphate Synthase"/>
    <property type="match status" value="1"/>
</dbReference>
<evidence type="ECO:0000256" key="3">
    <source>
        <dbReference type="ARBA" id="ARBA00022679"/>
    </source>
</evidence>
<comment type="cofactor">
    <cofactor evidence="1">
        <name>Mg(2+)</name>
        <dbReference type="ChEBI" id="CHEBI:18420"/>
    </cofactor>
</comment>
<evidence type="ECO:0000256" key="6">
    <source>
        <dbReference type="RuleBase" id="RU004466"/>
    </source>
</evidence>
<evidence type="ECO:0000256" key="7">
    <source>
        <dbReference type="SAM" id="MobiDB-lite"/>
    </source>
</evidence>
<evidence type="ECO:0000256" key="1">
    <source>
        <dbReference type="ARBA" id="ARBA00001946"/>
    </source>
</evidence>
<dbReference type="GO" id="GO:0008299">
    <property type="term" value="P:isoprenoid biosynthetic process"/>
    <property type="evidence" value="ECO:0007669"/>
    <property type="project" value="InterPro"/>
</dbReference>
<dbReference type="SFLD" id="SFLDS00005">
    <property type="entry name" value="Isoprenoid_Synthase_Type_I"/>
    <property type="match status" value="1"/>
</dbReference>
<dbReference type="RefSeq" id="WP_098462436.1">
    <property type="nucleotide sequence ID" value="NZ_PDJJ01000001.1"/>
</dbReference>
<dbReference type="InterPro" id="IPR000092">
    <property type="entry name" value="Polyprenyl_synt"/>
</dbReference>
<protein>
    <submittedName>
        <fullName evidence="8">Geranylgeranyl diphosphate synthase type II</fullName>
    </submittedName>
</protein>
<dbReference type="Proteomes" id="UP000224130">
    <property type="component" value="Unassembled WGS sequence"/>
</dbReference>
<dbReference type="PROSITE" id="PS00444">
    <property type="entry name" value="POLYPRENYL_SYNTHASE_2"/>
    <property type="match status" value="1"/>
</dbReference>
<reference evidence="8 9" key="1">
    <citation type="submission" date="2017-10" db="EMBL/GenBank/DDBJ databases">
        <title>Sequencing the genomes of 1000 actinobacteria strains.</title>
        <authorList>
            <person name="Klenk H.-P."/>
        </authorList>
    </citation>
    <scope>NUCLEOTIDE SEQUENCE [LARGE SCALE GENOMIC DNA]</scope>
    <source>
        <strain evidence="8 9">DSM 21863</strain>
    </source>
</reference>
<dbReference type="SUPFAM" id="SSF48576">
    <property type="entry name" value="Terpenoid synthases"/>
    <property type="match status" value="1"/>
</dbReference>
<sequence length="331" mass="34658">MDASHAPPDDAPWVSASPAVPPGKRLRPRLLVGAYDTLAPTATEPEPRSAALAAGEAVESLHTAFLAHDDVIDDDHVRRGHANVAGRYAAHARSQGLPDAAAHGYGAAAGLLAGDLALVDAVRGLALCGARPAVVTRLLDLLDEAVRLSADGELRDLWFSHLPPALDDVVRTARGKTAAYSFELPLRLAAVLAGRADLDGELTALGQDLGIAYQLRDDVLGTFGDPERTGKPATSDLREGRGTALVAFARTTADWPRISPWLGRQDAADADLEAVRALLDRCGARAATEDLAHRYEHSAVERAAALGLDAPVAQLLALAVPAGHDQGEWAA</sequence>
<dbReference type="PANTHER" id="PTHR12001">
    <property type="entry name" value="GERANYLGERANYL PYROPHOSPHATE SYNTHASE"/>
    <property type="match status" value="1"/>
</dbReference>
<dbReference type="PANTHER" id="PTHR12001:SF85">
    <property type="entry name" value="SHORT CHAIN ISOPRENYL DIPHOSPHATE SYNTHASE"/>
    <property type="match status" value="1"/>
</dbReference>
<keyword evidence="3 6" id="KW-0808">Transferase</keyword>
<dbReference type="GO" id="GO:0004659">
    <property type="term" value="F:prenyltransferase activity"/>
    <property type="evidence" value="ECO:0007669"/>
    <property type="project" value="InterPro"/>
</dbReference>
<gene>
    <name evidence="8" type="ORF">ATJ88_0474</name>
</gene>
<evidence type="ECO:0000313" key="9">
    <source>
        <dbReference type="Proteomes" id="UP000224130"/>
    </source>
</evidence>
<organism evidence="8 9">
    <name type="scientific">Isoptericola jiangsuensis</name>
    <dbReference type="NCBI Taxonomy" id="548579"/>
    <lineage>
        <taxon>Bacteria</taxon>
        <taxon>Bacillati</taxon>
        <taxon>Actinomycetota</taxon>
        <taxon>Actinomycetes</taxon>
        <taxon>Micrococcales</taxon>
        <taxon>Promicromonosporaceae</taxon>
        <taxon>Isoptericola</taxon>
    </lineage>
</organism>
<dbReference type="AlphaFoldDB" id="A0A2A9ETG9"/>
<evidence type="ECO:0000256" key="5">
    <source>
        <dbReference type="ARBA" id="ARBA00022842"/>
    </source>
</evidence>
<dbReference type="InterPro" id="IPR008949">
    <property type="entry name" value="Isoprenoid_synthase_dom_sf"/>
</dbReference>
<dbReference type="InterPro" id="IPR033749">
    <property type="entry name" value="Polyprenyl_synt_CS"/>
</dbReference>
<feature type="region of interest" description="Disordered" evidence="7">
    <location>
        <begin position="1"/>
        <end position="20"/>
    </location>
</feature>
<evidence type="ECO:0000256" key="2">
    <source>
        <dbReference type="ARBA" id="ARBA00006706"/>
    </source>
</evidence>
<dbReference type="GO" id="GO:0046872">
    <property type="term" value="F:metal ion binding"/>
    <property type="evidence" value="ECO:0007669"/>
    <property type="project" value="UniProtKB-KW"/>
</dbReference>
<proteinExistence type="inferred from homology"/>
<keyword evidence="4" id="KW-0479">Metal-binding</keyword>
<comment type="caution">
    <text evidence="8">The sequence shown here is derived from an EMBL/GenBank/DDBJ whole genome shotgun (WGS) entry which is preliminary data.</text>
</comment>
<comment type="similarity">
    <text evidence="2 6">Belongs to the FPP/GGPP synthase family.</text>
</comment>
<dbReference type="Pfam" id="PF00348">
    <property type="entry name" value="polyprenyl_synt"/>
    <property type="match status" value="1"/>
</dbReference>
<keyword evidence="5" id="KW-0460">Magnesium</keyword>
<name>A0A2A9ETG9_9MICO</name>
<accession>A0A2A9ETG9</accession>
<dbReference type="OrthoDB" id="4497239at2"/>
<keyword evidence="9" id="KW-1185">Reference proteome</keyword>
<evidence type="ECO:0000313" key="8">
    <source>
        <dbReference type="EMBL" id="PFG41831.1"/>
    </source>
</evidence>
<evidence type="ECO:0000256" key="4">
    <source>
        <dbReference type="ARBA" id="ARBA00022723"/>
    </source>
</evidence>
<dbReference type="EMBL" id="PDJJ01000001">
    <property type="protein sequence ID" value="PFG41831.1"/>
    <property type="molecule type" value="Genomic_DNA"/>
</dbReference>